<dbReference type="PANTHER" id="PTHR13754:SF13">
    <property type="entry name" value="METALLO-BETA-LACTAMASE SUPERFAMILY PROTEIN (AFU_ORTHOLOGUE AFUA_3G07630)"/>
    <property type="match status" value="1"/>
</dbReference>
<dbReference type="Gene3D" id="3.60.15.10">
    <property type="entry name" value="Ribonuclease Z/Hydroxyacylglutathione hydrolase-like"/>
    <property type="match status" value="1"/>
</dbReference>
<dbReference type="InterPro" id="IPR036866">
    <property type="entry name" value="RibonucZ/Hydroxyglut_hydro"/>
</dbReference>
<proteinExistence type="predicted"/>
<dbReference type="Proteomes" id="UP000789375">
    <property type="component" value="Unassembled WGS sequence"/>
</dbReference>
<comment type="caution">
    <text evidence="1">The sequence shown here is derived from an EMBL/GenBank/DDBJ whole genome shotgun (WGS) entry which is preliminary data.</text>
</comment>
<dbReference type="InterPro" id="IPR041712">
    <property type="entry name" value="DHPS-like_MBL-fold"/>
</dbReference>
<evidence type="ECO:0000313" key="1">
    <source>
        <dbReference type="EMBL" id="CAG8488864.1"/>
    </source>
</evidence>
<dbReference type="PANTHER" id="PTHR13754">
    <property type="entry name" value="METALLO-BETA-LACTAMASE SUPERFAMILY PROTEIN"/>
    <property type="match status" value="1"/>
</dbReference>
<protein>
    <submittedName>
        <fullName evidence="1">14976_t:CDS:1</fullName>
    </submittedName>
</protein>
<dbReference type="AlphaFoldDB" id="A0A9N8WKT9"/>
<sequence length="353" mass="39211">MSDNLGYENLKELDNLEIIVIVDNAVDTLSSSNANIGNIANELNRNLINRKETLDFTEYCCGAHGYSILITGTCGKESHSVLFDAGPYGQIFIDNSHKLGIDYSKIETVVLSHWHCDHSDGLPRAIEAISEARRGHSSKLIIDLPKDRPSRRGMRLPKSDNVMVINNPTFEELEKAGGELVKSSEPHTICSNFFYVSGRISRQTTYETGIKNHVAYDETLSTWKEDPLINEERFLTARIKNKGLIVFSGCSHAGIINTLLQAQNPLSSKQQEKYPIYLVMGGFHLAGYDQESKIKETVRDLKALINPAYLAPGHCSGWRCNAALEHQLHEGEAAFAGRVAPSAVGKIYNISYK</sequence>
<accession>A0A9N8WKT9</accession>
<evidence type="ECO:0000313" key="2">
    <source>
        <dbReference type="Proteomes" id="UP000789375"/>
    </source>
</evidence>
<keyword evidence="2" id="KW-1185">Reference proteome</keyword>
<gene>
    <name evidence="1" type="ORF">FMOSSE_LOCUS3423</name>
</gene>
<organism evidence="1 2">
    <name type="scientific">Funneliformis mosseae</name>
    <name type="common">Endomycorrhizal fungus</name>
    <name type="synonym">Glomus mosseae</name>
    <dbReference type="NCBI Taxonomy" id="27381"/>
    <lineage>
        <taxon>Eukaryota</taxon>
        <taxon>Fungi</taxon>
        <taxon>Fungi incertae sedis</taxon>
        <taxon>Mucoromycota</taxon>
        <taxon>Glomeromycotina</taxon>
        <taxon>Glomeromycetes</taxon>
        <taxon>Glomerales</taxon>
        <taxon>Glomeraceae</taxon>
        <taxon>Funneliformis</taxon>
    </lineage>
</organism>
<dbReference type="InterPro" id="IPR052926">
    <property type="entry name" value="Metallo-beta-lactamase_dom"/>
</dbReference>
<dbReference type="EMBL" id="CAJVPP010000511">
    <property type="protein sequence ID" value="CAG8488864.1"/>
    <property type="molecule type" value="Genomic_DNA"/>
</dbReference>
<dbReference type="CDD" id="cd07713">
    <property type="entry name" value="DHPS-like_MBL-fold"/>
    <property type="match status" value="1"/>
</dbReference>
<reference evidence="1" key="1">
    <citation type="submission" date="2021-06" db="EMBL/GenBank/DDBJ databases">
        <authorList>
            <person name="Kallberg Y."/>
            <person name="Tangrot J."/>
            <person name="Rosling A."/>
        </authorList>
    </citation>
    <scope>NUCLEOTIDE SEQUENCE</scope>
    <source>
        <strain evidence="1">87-6 pot B 2015</strain>
    </source>
</reference>
<dbReference type="SUPFAM" id="SSF56281">
    <property type="entry name" value="Metallo-hydrolase/oxidoreductase"/>
    <property type="match status" value="1"/>
</dbReference>
<dbReference type="GO" id="GO:0016740">
    <property type="term" value="F:transferase activity"/>
    <property type="evidence" value="ECO:0007669"/>
    <property type="project" value="TreeGrafter"/>
</dbReference>
<name>A0A9N8WKT9_FUNMO</name>